<reference evidence="2" key="2">
    <citation type="journal article" date="2024" name="Plant">
        <title>Genomic evolution and insights into agronomic trait innovations of Sesamum species.</title>
        <authorList>
            <person name="Miao H."/>
            <person name="Wang L."/>
            <person name="Qu L."/>
            <person name="Liu H."/>
            <person name="Sun Y."/>
            <person name="Le M."/>
            <person name="Wang Q."/>
            <person name="Wei S."/>
            <person name="Zheng Y."/>
            <person name="Lin W."/>
            <person name="Duan Y."/>
            <person name="Cao H."/>
            <person name="Xiong S."/>
            <person name="Wang X."/>
            <person name="Wei L."/>
            <person name="Li C."/>
            <person name="Ma Q."/>
            <person name="Ju M."/>
            <person name="Zhao R."/>
            <person name="Li G."/>
            <person name="Mu C."/>
            <person name="Tian Q."/>
            <person name="Mei H."/>
            <person name="Zhang T."/>
            <person name="Gao T."/>
            <person name="Zhang H."/>
        </authorList>
    </citation>
    <scope>NUCLEOTIDE SEQUENCE</scope>
    <source>
        <strain evidence="2">KEN1</strain>
    </source>
</reference>
<protein>
    <submittedName>
        <fullName evidence="2">Uncharacterized protein</fullName>
    </submittedName>
</protein>
<gene>
    <name evidence="2" type="ORF">Slati_4245700</name>
</gene>
<evidence type="ECO:0000256" key="1">
    <source>
        <dbReference type="SAM" id="MobiDB-lite"/>
    </source>
</evidence>
<evidence type="ECO:0000313" key="2">
    <source>
        <dbReference type="EMBL" id="KAL0402158.1"/>
    </source>
</evidence>
<proteinExistence type="predicted"/>
<sequence length="94" mass="10004">MFCTILAREIPITRRSAASTSVAGNQCPRPPSLRRSADPPTFGGHVFEAAHGAPLLNPFRSFLPPLQPSVTVAGVHPGSSATNSLRPFPHFPSF</sequence>
<organism evidence="2">
    <name type="scientific">Sesamum latifolium</name>
    <dbReference type="NCBI Taxonomy" id="2727402"/>
    <lineage>
        <taxon>Eukaryota</taxon>
        <taxon>Viridiplantae</taxon>
        <taxon>Streptophyta</taxon>
        <taxon>Embryophyta</taxon>
        <taxon>Tracheophyta</taxon>
        <taxon>Spermatophyta</taxon>
        <taxon>Magnoliopsida</taxon>
        <taxon>eudicotyledons</taxon>
        <taxon>Gunneridae</taxon>
        <taxon>Pentapetalae</taxon>
        <taxon>asterids</taxon>
        <taxon>lamiids</taxon>
        <taxon>Lamiales</taxon>
        <taxon>Pedaliaceae</taxon>
        <taxon>Sesamum</taxon>
    </lineage>
</organism>
<comment type="caution">
    <text evidence="2">The sequence shown here is derived from an EMBL/GenBank/DDBJ whole genome shotgun (WGS) entry which is preliminary data.</text>
</comment>
<accession>A0AAW2TC76</accession>
<dbReference type="EMBL" id="JACGWN010000015">
    <property type="protein sequence ID" value="KAL0402158.1"/>
    <property type="molecule type" value="Genomic_DNA"/>
</dbReference>
<dbReference type="AlphaFoldDB" id="A0AAW2TC76"/>
<name>A0AAW2TC76_9LAMI</name>
<reference evidence="2" key="1">
    <citation type="submission" date="2020-06" db="EMBL/GenBank/DDBJ databases">
        <authorList>
            <person name="Li T."/>
            <person name="Hu X."/>
            <person name="Zhang T."/>
            <person name="Song X."/>
            <person name="Zhang H."/>
            <person name="Dai N."/>
            <person name="Sheng W."/>
            <person name="Hou X."/>
            <person name="Wei L."/>
        </authorList>
    </citation>
    <scope>NUCLEOTIDE SEQUENCE</scope>
    <source>
        <strain evidence="2">KEN1</strain>
        <tissue evidence="2">Leaf</tissue>
    </source>
</reference>
<feature type="region of interest" description="Disordered" evidence="1">
    <location>
        <begin position="17"/>
        <end position="41"/>
    </location>
</feature>